<dbReference type="InterPro" id="IPR014846">
    <property type="entry name" value="DUF1786_pyruvate_format-lyase"/>
</dbReference>
<accession>A0A366M9V5</accession>
<sequence length="351" mass="39307">MKILAIDIGAGTQDILFYNSDKELENSIKLVLPSPPVIIVEKIKKQTAKGKDLYFDGTIMGGGKIKGTIVEHVEKGYNVAMEKQAARTIKDNLKVVENLGVEIVEDNSYDYDPKYHNYSKITLNDINIADLSSTISKYDINFNFDKIAVAAQDHGFSDHMGDRDFRFEKIRERLIKPMNVEEFAFDKNVPNYFSRMEAIEETLSNYDPIIMDSKFASVCGACQDREIAKLNSFVVMDIGNGHTMAASIENNKIQGVFEHHSSSLNPKKIEYLIKKLVNGTITHEEVHGDNGHGAHVINPISKLEKVVVTGPRREIIKKTNLDYYNASPGGDVMMTGPVGLIKSVEYLNNKN</sequence>
<name>A0A366M9V5_9EURY</name>
<organism evidence="1 2">
    <name type="scientific">Candidatus Methanobinarius endosymbioticus</name>
    <dbReference type="NCBI Taxonomy" id="2006182"/>
    <lineage>
        <taxon>Archaea</taxon>
        <taxon>Methanobacteriati</taxon>
        <taxon>Methanobacteriota</taxon>
        <taxon>Methanomada group</taxon>
        <taxon>Methanobacteria</taxon>
        <taxon>Methanobacteriales</taxon>
        <taxon>Methanobacteriaceae</taxon>
        <taxon>Candidatus Methanobinarius</taxon>
    </lineage>
</organism>
<evidence type="ECO:0000313" key="1">
    <source>
        <dbReference type="EMBL" id="RBQ23011.1"/>
    </source>
</evidence>
<dbReference type="PIRSF" id="PIRSF029129">
    <property type="entry name" value="DUF1786_pyruvate_format-lyase"/>
    <property type="match status" value="1"/>
</dbReference>
<evidence type="ECO:0000313" key="2">
    <source>
        <dbReference type="Proteomes" id="UP000253099"/>
    </source>
</evidence>
<dbReference type="Pfam" id="PF08735">
    <property type="entry name" value="DUF1786"/>
    <property type="match status" value="1"/>
</dbReference>
<gene>
    <name evidence="1" type="ORF">ALNOE001_12910</name>
</gene>
<comment type="caution">
    <text evidence="1">The sequence shown here is derived from an EMBL/GenBank/DDBJ whole genome shotgun (WGS) entry which is preliminary data.</text>
</comment>
<proteinExistence type="predicted"/>
<dbReference type="AlphaFoldDB" id="A0A366M9V5"/>
<protein>
    <recommendedName>
        <fullName evidence="3">Pyruvate formate-lyase activating enzyme</fullName>
    </recommendedName>
</protein>
<dbReference type="EMBL" id="NIZT01000030">
    <property type="protein sequence ID" value="RBQ23011.1"/>
    <property type="molecule type" value="Genomic_DNA"/>
</dbReference>
<reference evidence="1 2" key="1">
    <citation type="submission" date="2018-06" db="EMBL/GenBank/DDBJ databases">
        <title>Genomic insight into two independent archaeal endosymbiosis events.</title>
        <authorList>
            <person name="Lind A.E."/>
            <person name="Lewis W.H."/>
            <person name="Spang A."/>
            <person name="Guy L."/>
            <person name="Embley M.T."/>
            <person name="Ettema T.J.G."/>
        </authorList>
    </citation>
    <scope>NUCLEOTIDE SEQUENCE [LARGE SCALE GENOMIC DNA]</scope>
    <source>
        <strain evidence="1">NOE</strain>
    </source>
</reference>
<evidence type="ECO:0008006" key="3">
    <source>
        <dbReference type="Google" id="ProtNLM"/>
    </source>
</evidence>
<keyword evidence="2" id="KW-1185">Reference proteome</keyword>
<dbReference type="Proteomes" id="UP000253099">
    <property type="component" value="Unassembled WGS sequence"/>
</dbReference>